<evidence type="ECO:0000256" key="1">
    <source>
        <dbReference type="ARBA" id="ARBA00022553"/>
    </source>
</evidence>
<dbReference type="AlphaFoldDB" id="A0A1B7TK53"/>
<dbReference type="SMART" id="SM00233">
    <property type="entry name" value="PH"/>
    <property type="match status" value="1"/>
</dbReference>
<dbReference type="GO" id="GO:0055037">
    <property type="term" value="C:recycling endosome"/>
    <property type="evidence" value="ECO:0007669"/>
    <property type="project" value="TreeGrafter"/>
</dbReference>
<dbReference type="GO" id="GO:0007032">
    <property type="term" value="P:endosome organization"/>
    <property type="evidence" value="ECO:0007669"/>
    <property type="project" value="TreeGrafter"/>
</dbReference>
<dbReference type="PROSITE" id="PS50003">
    <property type="entry name" value="PH_DOMAIN"/>
    <property type="match status" value="1"/>
</dbReference>
<dbReference type="InterPro" id="IPR001849">
    <property type="entry name" value="PH_domain"/>
</dbReference>
<reference evidence="4" key="1">
    <citation type="journal article" date="2016" name="Proc. Natl. Acad. Sci. U.S.A.">
        <title>Comparative genomics of biotechnologically important yeasts.</title>
        <authorList>
            <person name="Riley R."/>
            <person name="Haridas S."/>
            <person name="Wolfe K.H."/>
            <person name="Lopes M.R."/>
            <person name="Hittinger C.T."/>
            <person name="Goeker M."/>
            <person name="Salamov A.A."/>
            <person name="Wisecaver J.H."/>
            <person name="Long T.M."/>
            <person name="Calvey C.H."/>
            <person name="Aerts A.L."/>
            <person name="Barry K.W."/>
            <person name="Choi C."/>
            <person name="Clum A."/>
            <person name="Coughlan A.Y."/>
            <person name="Deshpande S."/>
            <person name="Douglass A.P."/>
            <person name="Hanson S.J."/>
            <person name="Klenk H.-P."/>
            <person name="LaButti K.M."/>
            <person name="Lapidus A."/>
            <person name="Lindquist E.A."/>
            <person name="Lipzen A.M."/>
            <person name="Meier-Kolthoff J.P."/>
            <person name="Ohm R.A."/>
            <person name="Otillar R.P."/>
            <person name="Pangilinan J.L."/>
            <person name="Peng Y."/>
            <person name="Rokas A."/>
            <person name="Rosa C.A."/>
            <person name="Scheuner C."/>
            <person name="Sibirny A.A."/>
            <person name="Slot J.C."/>
            <person name="Stielow J.B."/>
            <person name="Sun H."/>
            <person name="Kurtzman C.P."/>
            <person name="Blackwell M."/>
            <person name="Grigoriev I.V."/>
            <person name="Jeffries T.W."/>
        </authorList>
    </citation>
    <scope>NUCLEOTIDE SEQUENCE [LARGE SCALE GENOMIC DNA]</scope>
    <source>
        <strain evidence="4">NRRL Y-1626</strain>
    </source>
</reference>
<protein>
    <submittedName>
        <fullName evidence="3">Pleckstrin-like protein</fullName>
    </submittedName>
</protein>
<dbReference type="InterPro" id="IPR011993">
    <property type="entry name" value="PH-like_dom_sf"/>
</dbReference>
<gene>
    <name evidence="3" type="ORF">HANVADRAFT_18158</name>
</gene>
<comment type="caution">
    <text evidence="3">The sequence shown here is derived from an EMBL/GenBank/DDBJ whole genome shotgun (WGS) entry which is preliminary data.</text>
</comment>
<evidence type="ECO:0000259" key="2">
    <source>
        <dbReference type="PROSITE" id="PS50003"/>
    </source>
</evidence>
<dbReference type="PANTHER" id="PTHR22902:SF27">
    <property type="entry name" value="PLECKSTRIN HOMOLOGY DOMAIN-CONTAINING FAMILY A MEMBER 3"/>
    <property type="match status" value="1"/>
</dbReference>
<feature type="domain" description="PH" evidence="2">
    <location>
        <begin position="3"/>
        <end position="132"/>
    </location>
</feature>
<dbReference type="Proteomes" id="UP000092321">
    <property type="component" value="Unassembled WGS sequence"/>
</dbReference>
<name>A0A1B7TK53_9ASCO</name>
<dbReference type="GO" id="GO:0005802">
    <property type="term" value="C:trans-Golgi network"/>
    <property type="evidence" value="ECO:0007669"/>
    <property type="project" value="TreeGrafter"/>
</dbReference>
<accession>A0A1B7TK53</accession>
<dbReference type="InterPro" id="IPR045188">
    <property type="entry name" value="Boi1/Boi2-like"/>
</dbReference>
<dbReference type="SUPFAM" id="SSF50729">
    <property type="entry name" value="PH domain-like"/>
    <property type="match status" value="1"/>
</dbReference>
<keyword evidence="1" id="KW-0597">Phosphoprotein</keyword>
<keyword evidence="4" id="KW-1185">Reference proteome</keyword>
<dbReference type="GO" id="GO:0005829">
    <property type="term" value="C:cytosol"/>
    <property type="evidence" value="ECO:0007669"/>
    <property type="project" value="GOC"/>
</dbReference>
<dbReference type="EMBL" id="LXPE01000001">
    <property type="protein sequence ID" value="OBA29140.1"/>
    <property type="molecule type" value="Genomic_DNA"/>
</dbReference>
<feature type="non-terminal residue" evidence="3">
    <location>
        <position position="158"/>
    </location>
</feature>
<proteinExistence type="predicted"/>
<organism evidence="3 4">
    <name type="scientific">Hanseniaspora valbyensis NRRL Y-1626</name>
    <dbReference type="NCBI Taxonomy" id="766949"/>
    <lineage>
        <taxon>Eukaryota</taxon>
        <taxon>Fungi</taxon>
        <taxon>Dikarya</taxon>
        <taxon>Ascomycota</taxon>
        <taxon>Saccharomycotina</taxon>
        <taxon>Saccharomycetes</taxon>
        <taxon>Saccharomycodales</taxon>
        <taxon>Saccharomycodaceae</taxon>
        <taxon>Hanseniaspora</taxon>
    </lineage>
</organism>
<dbReference type="GO" id="GO:0042147">
    <property type="term" value="P:retrograde transport, endosome to Golgi"/>
    <property type="evidence" value="ECO:0007669"/>
    <property type="project" value="TreeGrafter"/>
</dbReference>
<dbReference type="OrthoDB" id="73680at2759"/>
<dbReference type="Gene3D" id="2.30.29.30">
    <property type="entry name" value="Pleckstrin-homology domain (PH domain)/Phosphotyrosine-binding domain (PTB)"/>
    <property type="match status" value="1"/>
</dbReference>
<evidence type="ECO:0000313" key="3">
    <source>
        <dbReference type="EMBL" id="OBA29140.1"/>
    </source>
</evidence>
<evidence type="ECO:0000313" key="4">
    <source>
        <dbReference type="Proteomes" id="UP000092321"/>
    </source>
</evidence>
<dbReference type="GO" id="GO:0005769">
    <property type="term" value="C:early endosome"/>
    <property type="evidence" value="ECO:0007669"/>
    <property type="project" value="TreeGrafter"/>
</dbReference>
<dbReference type="PANTHER" id="PTHR22902">
    <property type="entry name" value="SESQUIPEDALIAN"/>
    <property type="match status" value="1"/>
</dbReference>
<dbReference type="GO" id="GO:0001881">
    <property type="term" value="P:receptor recycling"/>
    <property type="evidence" value="ECO:0007669"/>
    <property type="project" value="TreeGrafter"/>
</dbReference>
<sequence length="158" mass="17874">MKTASMHGWMGKKNTNGGIKGINTWKRRYFLLHGTRLSYYVSPDDNKERGLIDITGYSVVPCNMLSDNNTDKLITLFSSSMSNKNKYFFKIVPPKPGSKKGVNFTQQKIYYFAVENQENTRAWMNSLLKATIDLDTSVPIISSCDTPTISLDQAKVML</sequence>
<dbReference type="Pfam" id="PF00169">
    <property type="entry name" value="PH"/>
    <property type="match status" value="1"/>
</dbReference>